<name>A0ABD5F1K5_9ACTN</name>
<dbReference type="AlphaFoldDB" id="A0ABD5F1K5"/>
<gene>
    <name evidence="2" type="ORF">RM877_36275</name>
</gene>
<comment type="caution">
    <text evidence="2">The sequence shown here is derived from an EMBL/GenBank/DDBJ whole genome shotgun (WGS) entry which is preliminary data.</text>
</comment>
<evidence type="ECO:0000313" key="2">
    <source>
        <dbReference type="EMBL" id="MDT0440129.1"/>
    </source>
</evidence>
<feature type="domain" description="SnoaL-like" evidence="1">
    <location>
        <begin position="11"/>
        <end position="109"/>
    </location>
</feature>
<accession>A0ABD5F1K5</accession>
<evidence type="ECO:0000259" key="1">
    <source>
        <dbReference type="Pfam" id="PF12680"/>
    </source>
</evidence>
<dbReference type="InterPro" id="IPR037401">
    <property type="entry name" value="SnoaL-like"/>
</dbReference>
<dbReference type="Gene3D" id="3.10.450.50">
    <property type="match status" value="1"/>
</dbReference>
<keyword evidence="3" id="KW-1185">Reference proteome</keyword>
<sequence length="120" mass="13356">MNEETLTALARTYYSKVDAGDVDGLLDLFTADAVYRRPGYEPMRGRQSLNSFYRGERVIAEGRHEVLSMTAESPRVAVTGTFSGVLKDGSRVRLAFADFFTAGADGLFTHRETYFYAPLV</sequence>
<protein>
    <submittedName>
        <fullName evidence="2">Nuclear transport factor 2 family protein</fullName>
    </submittedName>
</protein>
<dbReference type="EMBL" id="JAVRES010000037">
    <property type="protein sequence ID" value="MDT0440129.1"/>
    <property type="molecule type" value="Genomic_DNA"/>
</dbReference>
<reference evidence="3" key="1">
    <citation type="submission" date="2023-07" db="EMBL/GenBank/DDBJ databases">
        <title>30 novel species of actinomycetes from the DSMZ collection.</title>
        <authorList>
            <person name="Nouioui I."/>
        </authorList>
    </citation>
    <scope>NUCLEOTIDE SEQUENCE [LARGE SCALE GENOMIC DNA]</scope>
    <source>
        <strain evidence="3">DSM 41981</strain>
    </source>
</reference>
<dbReference type="Proteomes" id="UP001183535">
    <property type="component" value="Unassembled WGS sequence"/>
</dbReference>
<proteinExistence type="predicted"/>
<dbReference type="InterPro" id="IPR032710">
    <property type="entry name" value="NTF2-like_dom_sf"/>
</dbReference>
<dbReference type="RefSeq" id="WP_256089862.1">
    <property type="nucleotide sequence ID" value="NZ_JAVRES010000037.1"/>
</dbReference>
<organism evidence="2 3">
    <name type="scientific">Streptomyces doudnae</name>
    <dbReference type="NCBI Taxonomy" id="3075536"/>
    <lineage>
        <taxon>Bacteria</taxon>
        <taxon>Bacillati</taxon>
        <taxon>Actinomycetota</taxon>
        <taxon>Actinomycetes</taxon>
        <taxon>Kitasatosporales</taxon>
        <taxon>Streptomycetaceae</taxon>
        <taxon>Streptomyces</taxon>
    </lineage>
</organism>
<dbReference type="Pfam" id="PF12680">
    <property type="entry name" value="SnoaL_2"/>
    <property type="match status" value="1"/>
</dbReference>
<dbReference type="CDD" id="cd00531">
    <property type="entry name" value="NTF2_like"/>
    <property type="match status" value="1"/>
</dbReference>
<evidence type="ECO:0000313" key="3">
    <source>
        <dbReference type="Proteomes" id="UP001183535"/>
    </source>
</evidence>
<dbReference type="SUPFAM" id="SSF54427">
    <property type="entry name" value="NTF2-like"/>
    <property type="match status" value="1"/>
</dbReference>